<feature type="transmembrane region" description="Helical" evidence="6">
    <location>
        <begin position="161"/>
        <end position="179"/>
    </location>
</feature>
<dbReference type="EMBL" id="MUGV01000035">
    <property type="protein sequence ID" value="OXA76661.1"/>
    <property type="molecule type" value="Genomic_DNA"/>
</dbReference>
<feature type="transmembrane region" description="Helical" evidence="6">
    <location>
        <begin position="457"/>
        <end position="476"/>
    </location>
</feature>
<sequence length="502" mass="56502">MSDNKSSYQQILKTTSLFGGVQFFNILISIIRTKLIAVFIGPAGMGIITLLNSTLGVISSISGFGIETSAVKNISEDYKNDDLKTVSKTIKIVKKIVFFTGIFGMLLTILLSKALSIMTFGDSSQTYSFVFIAVTVLFKQLSSGQLAVLQGLRQVKLLAKANLYGNLFGLLFSIPLYYFLGIDAIIPTIIIASLSALVFSFYYSNKFKTDKEKVSNSALLLEGKSIVKLGFMLMISSVLTLLSTYLVQIYISKNGGLEQVGFYNAGFTLLNSYVGIIFTVMSTDYFPKLSSINFDNEKVREIVMQQAFISIIIITPIIVLFLTFISVIIPIMYSANFNAVIPMVCFGILGMLFRAVSWAMGFILIAKGDSKMFIKTAIGFNILSLLMNVSGYYFYGLEGLGFSFCLYFLFHFIGLKIITKNRYDFYFNLDFYKIYFVCFVLCFSTFFLRYIETPVLKYGLMFLMIVISFAFSFYQLNKKMNVSEIFTSFVQRKKDNNDSEQL</sequence>
<dbReference type="PANTHER" id="PTHR30250">
    <property type="entry name" value="PST FAMILY PREDICTED COLANIC ACID TRANSPORTER"/>
    <property type="match status" value="1"/>
</dbReference>
<feature type="transmembrane region" description="Helical" evidence="6">
    <location>
        <begin position="185"/>
        <end position="205"/>
    </location>
</feature>
<evidence type="ECO:0000256" key="3">
    <source>
        <dbReference type="ARBA" id="ARBA00022692"/>
    </source>
</evidence>
<dbReference type="Proteomes" id="UP000198382">
    <property type="component" value="Unassembled WGS sequence"/>
</dbReference>
<name>A0ABX4BM56_FLAFR</name>
<reference evidence="7 8" key="1">
    <citation type="submission" date="2016-11" db="EMBL/GenBank/DDBJ databases">
        <title>Whole genomes of Flavobacteriaceae.</title>
        <authorList>
            <person name="Stine C."/>
            <person name="Li C."/>
            <person name="Tadesse D."/>
        </authorList>
    </citation>
    <scope>NUCLEOTIDE SEQUENCE [LARGE SCALE GENOMIC DNA]</scope>
    <source>
        <strain evidence="7 8">DSM 15937</strain>
    </source>
</reference>
<gene>
    <name evidence="7" type="ORF">B0A65_18575</name>
</gene>
<feature type="transmembrane region" description="Helical" evidence="6">
    <location>
        <begin position="401"/>
        <end position="419"/>
    </location>
</feature>
<evidence type="ECO:0000256" key="5">
    <source>
        <dbReference type="ARBA" id="ARBA00023136"/>
    </source>
</evidence>
<comment type="subcellular location">
    <subcellularLocation>
        <location evidence="1">Cell membrane</location>
        <topology evidence="1">Multi-pass membrane protein</topology>
    </subcellularLocation>
</comment>
<feature type="transmembrane region" description="Helical" evidence="6">
    <location>
        <begin position="226"/>
        <end position="251"/>
    </location>
</feature>
<evidence type="ECO:0000313" key="7">
    <source>
        <dbReference type="EMBL" id="OXA76661.1"/>
    </source>
</evidence>
<evidence type="ECO:0000256" key="4">
    <source>
        <dbReference type="ARBA" id="ARBA00022989"/>
    </source>
</evidence>
<dbReference type="PANTHER" id="PTHR30250:SF11">
    <property type="entry name" value="O-ANTIGEN TRANSPORTER-RELATED"/>
    <property type="match status" value="1"/>
</dbReference>
<feature type="transmembrane region" description="Helical" evidence="6">
    <location>
        <begin position="339"/>
        <end position="365"/>
    </location>
</feature>
<feature type="transmembrane region" description="Helical" evidence="6">
    <location>
        <begin position="263"/>
        <end position="286"/>
    </location>
</feature>
<evidence type="ECO:0000256" key="6">
    <source>
        <dbReference type="SAM" id="Phobius"/>
    </source>
</evidence>
<feature type="transmembrane region" description="Helical" evidence="6">
    <location>
        <begin position="307"/>
        <end position="333"/>
    </location>
</feature>
<evidence type="ECO:0008006" key="9">
    <source>
        <dbReference type="Google" id="ProtNLM"/>
    </source>
</evidence>
<protein>
    <recommendedName>
        <fullName evidence="9">Membrane protein involved in the export of O-antigen and teichoic acid</fullName>
    </recommendedName>
</protein>
<feature type="transmembrane region" description="Helical" evidence="6">
    <location>
        <begin position="377"/>
        <end position="395"/>
    </location>
</feature>
<keyword evidence="4 6" id="KW-1133">Transmembrane helix</keyword>
<dbReference type="InterPro" id="IPR050833">
    <property type="entry name" value="Poly_Biosynth_Transport"/>
</dbReference>
<feature type="transmembrane region" description="Helical" evidence="6">
    <location>
        <begin position="431"/>
        <end position="451"/>
    </location>
</feature>
<feature type="transmembrane region" description="Helical" evidence="6">
    <location>
        <begin position="37"/>
        <end position="58"/>
    </location>
</feature>
<evidence type="ECO:0000313" key="8">
    <source>
        <dbReference type="Proteomes" id="UP000198382"/>
    </source>
</evidence>
<keyword evidence="2" id="KW-1003">Cell membrane</keyword>
<dbReference type="RefSeq" id="WP_074656554.1">
    <property type="nucleotide sequence ID" value="NZ_MUGV01000035.1"/>
</dbReference>
<keyword evidence="5 6" id="KW-0472">Membrane</keyword>
<organism evidence="7 8">
    <name type="scientific">Flavobacterium frigidimaris</name>
    <dbReference type="NCBI Taxonomy" id="262320"/>
    <lineage>
        <taxon>Bacteria</taxon>
        <taxon>Pseudomonadati</taxon>
        <taxon>Bacteroidota</taxon>
        <taxon>Flavobacteriia</taxon>
        <taxon>Flavobacteriales</taxon>
        <taxon>Flavobacteriaceae</taxon>
        <taxon>Flavobacterium</taxon>
    </lineage>
</organism>
<comment type="caution">
    <text evidence="7">The sequence shown here is derived from an EMBL/GenBank/DDBJ whole genome shotgun (WGS) entry which is preliminary data.</text>
</comment>
<keyword evidence="3 6" id="KW-0812">Transmembrane</keyword>
<evidence type="ECO:0000256" key="2">
    <source>
        <dbReference type="ARBA" id="ARBA00022475"/>
    </source>
</evidence>
<feature type="transmembrane region" description="Helical" evidence="6">
    <location>
        <begin position="127"/>
        <end position="149"/>
    </location>
</feature>
<keyword evidence="8" id="KW-1185">Reference proteome</keyword>
<feature type="transmembrane region" description="Helical" evidence="6">
    <location>
        <begin position="96"/>
        <end position="115"/>
    </location>
</feature>
<proteinExistence type="predicted"/>
<accession>A0ABX4BM56</accession>
<dbReference type="Pfam" id="PF13440">
    <property type="entry name" value="Polysacc_synt_3"/>
    <property type="match status" value="1"/>
</dbReference>
<evidence type="ECO:0000256" key="1">
    <source>
        <dbReference type="ARBA" id="ARBA00004651"/>
    </source>
</evidence>